<sequence length="82" mass="9359">FFLLFDSGQFDEDRALIFGTESGIIDLLNYKHWACEGTFKYCPSIYYQLFTISAVLGHTCIPCLLYYSIQIVGDIPAPYPSF</sequence>
<proteinExistence type="predicted"/>
<reference evidence="1" key="1">
    <citation type="submission" date="2014-05" db="EMBL/GenBank/DDBJ databases">
        <authorList>
            <person name="Chronopoulou M."/>
        </authorList>
    </citation>
    <scope>NUCLEOTIDE SEQUENCE</scope>
    <source>
        <tissue evidence="1">Whole organism</tissue>
    </source>
</reference>
<dbReference type="AlphaFoldDB" id="A0A0K2V993"/>
<dbReference type="EMBL" id="HACA01029693">
    <property type="protein sequence ID" value="CDW47054.1"/>
    <property type="molecule type" value="Transcribed_RNA"/>
</dbReference>
<organism evidence="1">
    <name type="scientific">Lepeophtheirus salmonis</name>
    <name type="common">Salmon louse</name>
    <name type="synonym">Caligus salmonis</name>
    <dbReference type="NCBI Taxonomy" id="72036"/>
    <lineage>
        <taxon>Eukaryota</taxon>
        <taxon>Metazoa</taxon>
        <taxon>Ecdysozoa</taxon>
        <taxon>Arthropoda</taxon>
        <taxon>Crustacea</taxon>
        <taxon>Multicrustacea</taxon>
        <taxon>Hexanauplia</taxon>
        <taxon>Copepoda</taxon>
        <taxon>Siphonostomatoida</taxon>
        <taxon>Caligidae</taxon>
        <taxon>Lepeophtheirus</taxon>
    </lineage>
</organism>
<name>A0A0K2V993_LEPSM</name>
<accession>A0A0K2V993</accession>
<feature type="non-terminal residue" evidence="1">
    <location>
        <position position="1"/>
    </location>
</feature>
<evidence type="ECO:0000313" key="1">
    <source>
        <dbReference type="EMBL" id="CDW47054.1"/>
    </source>
</evidence>
<protein>
    <submittedName>
        <fullName evidence="1">Uncharacterized protein</fullName>
    </submittedName>
</protein>